<keyword evidence="10" id="KW-0472">Membrane</keyword>
<feature type="compositionally biased region" description="Low complexity" evidence="9">
    <location>
        <begin position="1215"/>
        <end position="1226"/>
    </location>
</feature>
<dbReference type="CDD" id="cd00118">
    <property type="entry name" value="LysM"/>
    <property type="match status" value="1"/>
</dbReference>
<keyword evidence="6" id="KW-0788">Thiol protease</keyword>
<evidence type="ECO:0000256" key="2">
    <source>
        <dbReference type="ARBA" id="ARBA00022670"/>
    </source>
</evidence>
<dbReference type="Pfam" id="PF01476">
    <property type="entry name" value="LysM"/>
    <property type="match status" value="1"/>
</dbReference>
<dbReference type="Proteomes" id="UP001432166">
    <property type="component" value="Chromosome"/>
</dbReference>
<dbReference type="PANTHER" id="PTHR33734:SF22">
    <property type="entry name" value="MEMBRANE-BOUND LYTIC MUREIN TRANSGLYCOSYLASE D"/>
    <property type="match status" value="1"/>
</dbReference>
<protein>
    <submittedName>
        <fullName evidence="13">LysM peptidoglycan-binding domain-containing protein</fullName>
    </submittedName>
</protein>
<evidence type="ECO:0000313" key="13">
    <source>
        <dbReference type="EMBL" id="WTP49638.1"/>
    </source>
</evidence>
<evidence type="ECO:0000259" key="11">
    <source>
        <dbReference type="PROSITE" id="PS51782"/>
    </source>
</evidence>
<dbReference type="PANTHER" id="PTHR33734">
    <property type="entry name" value="LYSM DOMAIN-CONTAINING GPI-ANCHORED PROTEIN 2"/>
    <property type="match status" value="1"/>
</dbReference>
<feature type="coiled-coil region" evidence="8">
    <location>
        <begin position="972"/>
        <end position="1028"/>
    </location>
</feature>
<evidence type="ECO:0000313" key="14">
    <source>
        <dbReference type="Proteomes" id="UP001432166"/>
    </source>
</evidence>
<keyword evidence="10" id="KW-0812">Transmembrane</keyword>
<feature type="transmembrane region" description="Helical" evidence="10">
    <location>
        <begin position="566"/>
        <end position="585"/>
    </location>
</feature>
<gene>
    <name evidence="13" type="ORF">OG288_15815</name>
</gene>
<dbReference type="PROSITE" id="PS51935">
    <property type="entry name" value="NLPC_P60"/>
    <property type="match status" value="1"/>
</dbReference>
<keyword evidence="2" id="KW-0645">Protease</keyword>
<feature type="domain" description="LysM" evidence="11">
    <location>
        <begin position="1701"/>
        <end position="1746"/>
    </location>
</feature>
<proteinExistence type="inferred from homology"/>
<dbReference type="InterPro" id="IPR000064">
    <property type="entry name" value="NLP_P60_dom"/>
</dbReference>
<feature type="domain" description="NlpC/P60" evidence="12">
    <location>
        <begin position="1518"/>
        <end position="1645"/>
    </location>
</feature>
<comment type="similarity">
    <text evidence="1">Belongs to the peptidase C40 family.</text>
</comment>
<dbReference type="SUPFAM" id="SSF54001">
    <property type="entry name" value="Cysteine proteinases"/>
    <property type="match status" value="1"/>
</dbReference>
<dbReference type="Gene3D" id="3.90.1720.10">
    <property type="entry name" value="endopeptidase domain like (from Nostoc punctiforme)"/>
    <property type="match status" value="1"/>
</dbReference>
<evidence type="ECO:0000256" key="7">
    <source>
        <dbReference type="ARBA" id="ARBA00023316"/>
    </source>
</evidence>
<accession>A0ABZ1JDQ2</accession>
<keyword evidence="4" id="KW-0677">Repeat</keyword>
<feature type="transmembrane region" description="Helical" evidence="10">
    <location>
        <begin position="239"/>
        <end position="260"/>
    </location>
</feature>
<feature type="transmembrane region" description="Helical" evidence="10">
    <location>
        <begin position="527"/>
        <end position="545"/>
    </location>
</feature>
<dbReference type="InterPro" id="IPR038765">
    <property type="entry name" value="Papain-like_cys_pep_sf"/>
</dbReference>
<keyword evidence="14" id="KW-1185">Reference proteome</keyword>
<dbReference type="InterPro" id="IPR036779">
    <property type="entry name" value="LysM_dom_sf"/>
</dbReference>
<evidence type="ECO:0000256" key="6">
    <source>
        <dbReference type="ARBA" id="ARBA00022807"/>
    </source>
</evidence>
<evidence type="ECO:0000259" key="12">
    <source>
        <dbReference type="PROSITE" id="PS51935"/>
    </source>
</evidence>
<dbReference type="SUPFAM" id="SSF54106">
    <property type="entry name" value="LysM domain"/>
    <property type="match status" value="1"/>
</dbReference>
<keyword evidence="5" id="KW-0378">Hydrolase</keyword>
<evidence type="ECO:0000256" key="8">
    <source>
        <dbReference type="SAM" id="Coils"/>
    </source>
</evidence>
<dbReference type="SMART" id="SM00257">
    <property type="entry name" value="LysM"/>
    <property type="match status" value="1"/>
</dbReference>
<evidence type="ECO:0000256" key="3">
    <source>
        <dbReference type="ARBA" id="ARBA00022729"/>
    </source>
</evidence>
<feature type="transmembrane region" description="Helical" evidence="10">
    <location>
        <begin position="211"/>
        <end position="233"/>
    </location>
</feature>
<dbReference type="InterPro" id="IPR018392">
    <property type="entry name" value="LysM"/>
</dbReference>
<dbReference type="PROSITE" id="PS51782">
    <property type="entry name" value="LYSM"/>
    <property type="match status" value="1"/>
</dbReference>
<keyword evidence="3" id="KW-0732">Signal</keyword>
<keyword evidence="8" id="KW-0175">Coiled coil</keyword>
<evidence type="ECO:0000256" key="5">
    <source>
        <dbReference type="ARBA" id="ARBA00022801"/>
    </source>
</evidence>
<evidence type="ECO:0000256" key="1">
    <source>
        <dbReference type="ARBA" id="ARBA00007074"/>
    </source>
</evidence>
<dbReference type="Gene3D" id="3.10.350.10">
    <property type="entry name" value="LysM domain"/>
    <property type="match status" value="1"/>
</dbReference>
<name>A0ABZ1JDQ2_9ACTN</name>
<dbReference type="EMBL" id="CP108133">
    <property type="protein sequence ID" value="WTP49638.1"/>
    <property type="molecule type" value="Genomic_DNA"/>
</dbReference>
<sequence length="2151" mass="224542">MAVGFRIASAYVEINADTKGLKRDAKAGIVRELRGLQGMVKIKADTKGLRNEVQRAVQAATRGQAGKFNLSVNSGRLRTEVNKAVKEATKGSRGQFRLGVDSSRLRMDIERAITRASNGAKGKVGLKIDAKGLRTELRTKLAKAAEGVKVKVGVDLDTTGLRGQLRAAILAAQAGQNFVIPVRVDGNPALLRTITQVNNAVGGMSRRVRMWANLIIAGMGGIAPAIGTIVNMLQAVGPAALVSVPMVSSLALALGTVAVGGNGVAHAIAMSGESAKLFADALEVLTPEARSFVESVVSSKGAFKGLQTAIQDVLFTGLDDSFKSMAKQTLPDLQGGLGGTAIQLNQMAKSSMAMVESLSRTDTLKQAFGTLQQGFEPLISMPAQFLSMWTKTTIAAGPLFLRMTTAAGRGVDNLNDKVDRMFASGQLQGNINRSADAIAGFFRKIGSNPEWQRFTDQIKNTGPELAEVLGRIGEALLKLMNNAGPLFALVLKIADGFARLVLAIPDEIIATILGVAGAMKIMSLAGAGWAAITGSAAVASLTRFVTAARMTGVATAIRGVAAAMSLLQKATVVLAVLSAVVLVISKLSTMGKEAPPNVDKLTKSLENFGKSGKVTGELAEKFGAKFEKLGDSIHAVTKPSVEESINNWGKKWSGGLLEGGDATEELDGKLKALDESLTSMVQSGNAKLAQVALEGIIKSLKKQGEDTGKVESKLKDYKQALEDQRIANDWAAQTMGTFGNAAMTTSQRLEELKADTDGLAKSLFALNNANRDAGAAMSEYERAADDLVAIAKQRGINLSYENGVLSESTDKQREAANGLRTLASTTEKAGLASYQATGSWESANKIFQDGRKTFIDNAIALGVNSTAATQLANDYLKIPTQKEILLMVRDQATTQLRTIADTFRATPDKKEIKVATLSGPAIVALQDLGFKVKQLPDGSFSVIAKTAGAKTQLGELEAYKLSDKHVKALMSIVEVNDKIAKAQAKVDSLKQKKKTAVGADKKKLAEEVDKAQEKLDALKQKHAVAIKALDKTGGGIKDAKSSLDSKLPKSVTVSILADFNAQTAQTAADSLRKQAERFRNGKRYGGVIRRASGGPVPGYVSGPGGPTSDRVPALLSNGEFVMRSAAVAKYGTGLMGLLNRGQFPKFAQGGSVGSGGGSGSAGVSAGTKTGTFTVQDATGKPVASALDNFKALESGVSRAYASMQADTTGFGQKLSTGLSGASTGSRRAWDAWGSGMRGRTDSTYKALGSLTNNFSRSQTTRTSATSSQTQRVWDGWKSGMTSRTRATYSTINTATNTFQKQSVSSVGRARDGMGSAWGGLSPKFKPPVSYLVHTVINRGVVGAMNAIMSKLGGGSKVGGISVPGFATGGQVYGAGTKTSDSIPARLSNGEFVMRAKAVDKFGVNFMNSVNQGRMPQDGAGFTGFARGGSVGGRIQVAMPGFASGGVVGVPSTDVLNKIMGDGSDADVRKMTDFIMNNYVMPLIDSGPGGSAMKDVQRAGMAHIRSNVEKFVKDNFGGAGSASAGLRWAKTQHGKPYQWGGNGNPSWDCSGFMSAIESVIRGEKPHRRWSTHAFNGGAPSGWKAGANTPFRVGITHAGVGHTAGTIGRTNVESSGNGVQVGSGARGYNHPMFSSWYGFVGGKAKGGYISGPGGPTSDRVAAMLSNGEYVIRAAAVRKLGTGYLGALNSGRMPGFASGGSVGQIYKVKSGDTLSEIAVKFGTTVKALMALNSSIRNANKIYAGMTLVIKRAASGGGSGSKPTPGFSLPAMSKVGKSGIQSGEGIAALKGLVTLSQASKDANKAGANIKTEIISALTKAGSSGELMSNIYELQGQIKAAFKGKAETAMLSRLSTVVKALTPLQKNLDGVTKKLESAQGALEDLKGKFDNMKESVSGAILDFGKITKIGTYGTSPQTLLDQLQKDVGKATQFGDQLNQLKAKGVSADLIGQIAEAGITAGGATAATLLQMTPEQIAKLNELQAQLTANANRAGEAAAKGMYDAGIKAAEGLVKGLESQQKAIQDQMMKIAAAMEKAIKQALGIKSPSRVMMRIADYTADGLVNQLGVRTGDVGTAMRTLVGAPAGTTASVAVQAPSVPAQSRAGVSTYIDKRSYSISVHVDGTFPLDSAKDRKNLAKALVKDIKEEIRQDDKRHR</sequence>
<feature type="transmembrane region" description="Helical" evidence="10">
    <location>
        <begin position="500"/>
        <end position="521"/>
    </location>
</feature>
<keyword evidence="10" id="KW-1133">Transmembrane helix</keyword>
<organism evidence="13 14">
    <name type="scientific">Streptomyces tauricus</name>
    <dbReference type="NCBI Taxonomy" id="68274"/>
    <lineage>
        <taxon>Bacteria</taxon>
        <taxon>Bacillati</taxon>
        <taxon>Actinomycetota</taxon>
        <taxon>Actinomycetes</taxon>
        <taxon>Kitasatosporales</taxon>
        <taxon>Streptomycetaceae</taxon>
        <taxon>Streptomyces</taxon>
        <taxon>Streptomyces aurantiacus group</taxon>
    </lineage>
</organism>
<evidence type="ECO:0000256" key="4">
    <source>
        <dbReference type="ARBA" id="ARBA00022737"/>
    </source>
</evidence>
<feature type="coiled-coil region" evidence="8">
    <location>
        <begin position="2001"/>
        <end position="2031"/>
    </location>
</feature>
<feature type="region of interest" description="Disordered" evidence="9">
    <location>
        <begin position="1215"/>
        <end position="1235"/>
    </location>
</feature>
<keyword evidence="7" id="KW-0961">Cell wall biogenesis/degradation</keyword>
<evidence type="ECO:0000256" key="10">
    <source>
        <dbReference type="SAM" id="Phobius"/>
    </source>
</evidence>
<feature type="coiled-coil region" evidence="8">
    <location>
        <begin position="1863"/>
        <end position="1890"/>
    </location>
</feature>
<reference evidence="13" key="1">
    <citation type="submission" date="2022-10" db="EMBL/GenBank/DDBJ databases">
        <title>The complete genomes of actinobacterial strains from the NBC collection.</title>
        <authorList>
            <person name="Joergensen T.S."/>
            <person name="Alvarez Arevalo M."/>
            <person name="Sterndorff E.B."/>
            <person name="Faurdal D."/>
            <person name="Vuksanovic O."/>
            <person name="Mourched A.-S."/>
            <person name="Charusanti P."/>
            <person name="Shaw S."/>
            <person name="Blin K."/>
            <person name="Weber T."/>
        </authorList>
    </citation>
    <scope>NUCLEOTIDE SEQUENCE</scope>
    <source>
        <strain evidence="13">NBC_00189</strain>
    </source>
</reference>
<dbReference type="RefSeq" id="WP_328937674.1">
    <property type="nucleotide sequence ID" value="NZ_CP108133.1"/>
</dbReference>
<evidence type="ECO:0000256" key="9">
    <source>
        <dbReference type="SAM" id="MobiDB-lite"/>
    </source>
</evidence>